<dbReference type="Proteomes" id="UP001347796">
    <property type="component" value="Unassembled WGS sequence"/>
</dbReference>
<evidence type="ECO:0000256" key="1">
    <source>
        <dbReference type="ARBA" id="ARBA00004167"/>
    </source>
</evidence>
<comment type="caution">
    <text evidence="10">Lacks conserved residue(s) required for the propagation of feature annotation.</text>
</comment>
<evidence type="ECO:0000256" key="6">
    <source>
        <dbReference type="ARBA" id="ARBA00022989"/>
    </source>
</evidence>
<evidence type="ECO:0000256" key="10">
    <source>
        <dbReference type="PROSITE-ProRule" id="PRU00124"/>
    </source>
</evidence>
<evidence type="ECO:0000256" key="8">
    <source>
        <dbReference type="ARBA" id="ARBA00023157"/>
    </source>
</evidence>
<dbReference type="PANTHER" id="PTHR24270:SF62">
    <property type="entry name" value="LOW-DENSITY LIPOPROTEIN RECEPTOR-RELATED PROTEIN 2"/>
    <property type="match status" value="1"/>
</dbReference>
<reference evidence="12 13" key="1">
    <citation type="submission" date="2024-01" db="EMBL/GenBank/DDBJ databases">
        <title>The genome of the rayed Mediterranean limpet Patella caerulea (Linnaeus, 1758).</title>
        <authorList>
            <person name="Anh-Thu Weber A."/>
            <person name="Halstead-Nussloch G."/>
        </authorList>
    </citation>
    <scope>NUCLEOTIDE SEQUENCE [LARGE SCALE GENOMIC DNA]</scope>
    <source>
        <strain evidence="12">AATW-2023a</strain>
        <tissue evidence="12">Whole specimen</tissue>
    </source>
</reference>
<dbReference type="CDD" id="cd00112">
    <property type="entry name" value="LDLa"/>
    <property type="match status" value="2"/>
</dbReference>
<dbReference type="InterPro" id="IPR050685">
    <property type="entry name" value="LDLR"/>
</dbReference>
<dbReference type="PRINTS" id="PR00261">
    <property type="entry name" value="LDLRECEPTOR"/>
</dbReference>
<evidence type="ECO:0000256" key="2">
    <source>
        <dbReference type="ARBA" id="ARBA00004308"/>
    </source>
</evidence>
<dbReference type="Gene3D" id="4.10.400.10">
    <property type="entry name" value="Low-density Lipoprotein Receptor"/>
    <property type="match status" value="2"/>
</dbReference>
<keyword evidence="7" id="KW-0472">Membrane</keyword>
<proteinExistence type="predicted"/>
<dbReference type="GO" id="GO:0012505">
    <property type="term" value="C:endomembrane system"/>
    <property type="evidence" value="ECO:0007669"/>
    <property type="project" value="UniProtKB-SubCell"/>
</dbReference>
<evidence type="ECO:0000256" key="5">
    <source>
        <dbReference type="ARBA" id="ARBA00022737"/>
    </source>
</evidence>
<protein>
    <submittedName>
        <fullName evidence="12">Uncharacterized protein</fullName>
    </submittedName>
</protein>
<gene>
    <name evidence="12" type="ORF">SNE40_001341</name>
</gene>
<evidence type="ECO:0000256" key="4">
    <source>
        <dbReference type="ARBA" id="ARBA00022729"/>
    </source>
</evidence>
<keyword evidence="6" id="KW-1133">Transmembrane helix</keyword>
<dbReference type="GO" id="GO:0016192">
    <property type="term" value="P:vesicle-mediated transport"/>
    <property type="evidence" value="ECO:0007669"/>
    <property type="project" value="UniProtKB-ARBA"/>
</dbReference>
<keyword evidence="9" id="KW-0325">Glycoprotein</keyword>
<dbReference type="FunFam" id="4.10.400.10:FF:000034">
    <property type="entry name" value="Low-density lipoprotein receptor-related protein 2"/>
    <property type="match status" value="1"/>
</dbReference>
<dbReference type="AlphaFoldDB" id="A0AAN8KNG7"/>
<dbReference type="PANTHER" id="PTHR24270">
    <property type="entry name" value="LOW-DENSITY LIPOPROTEIN RECEPTOR-RELATED"/>
    <property type="match status" value="1"/>
</dbReference>
<comment type="subcellular location">
    <subcellularLocation>
        <location evidence="2">Endomembrane system</location>
    </subcellularLocation>
    <subcellularLocation>
        <location evidence="1">Membrane</location>
        <topology evidence="1">Single-pass membrane protein</topology>
    </subcellularLocation>
</comment>
<dbReference type="EMBL" id="JAZGQO010000001">
    <property type="protein sequence ID" value="KAK6196038.1"/>
    <property type="molecule type" value="Genomic_DNA"/>
</dbReference>
<evidence type="ECO:0000256" key="11">
    <source>
        <dbReference type="SAM" id="SignalP"/>
    </source>
</evidence>
<keyword evidence="3" id="KW-0812">Transmembrane</keyword>
<keyword evidence="4 11" id="KW-0732">Signal</keyword>
<dbReference type="PROSITE" id="PS01209">
    <property type="entry name" value="LDLRA_1"/>
    <property type="match status" value="2"/>
</dbReference>
<feature type="disulfide bond" evidence="10">
    <location>
        <begin position="93"/>
        <end position="108"/>
    </location>
</feature>
<comment type="caution">
    <text evidence="12">The sequence shown here is derived from an EMBL/GenBank/DDBJ whole genome shotgun (WGS) entry which is preliminary data.</text>
</comment>
<feature type="chain" id="PRO_5042819366" evidence="11">
    <location>
        <begin position="27"/>
        <end position="111"/>
    </location>
</feature>
<dbReference type="InterPro" id="IPR023415">
    <property type="entry name" value="LDLR_class-A_CS"/>
</dbReference>
<dbReference type="PROSITE" id="PS50068">
    <property type="entry name" value="LDLRA_2"/>
    <property type="match status" value="2"/>
</dbReference>
<accession>A0AAN8KNG7</accession>
<dbReference type="InterPro" id="IPR002172">
    <property type="entry name" value="LDrepeatLR_classA_rpt"/>
</dbReference>
<sequence length="111" mass="12184">MLNCQITHLLLGFIVLLGVLVTPDYARKLSCDGNVFHCERHGQCVPMGWKCDGDEDCRNGADESNCPVSTCSSHKFTCQSGDHLICIPQSWRCDGEGDCPDNSDEINCDST</sequence>
<feature type="disulfide bond" evidence="10">
    <location>
        <begin position="51"/>
        <end position="66"/>
    </location>
</feature>
<evidence type="ECO:0000313" key="13">
    <source>
        <dbReference type="Proteomes" id="UP001347796"/>
    </source>
</evidence>
<feature type="signal peptide" evidence="11">
    <location>
        <begin position="1"/>
        <end position="26"/>
    </location>
</feature>
<keyword evidence="8 10" id="KW-1015">Disulfide bond</keyword>
<keyword evidence="13" id="KW-1185">Reference proteome</keyword>
<name>A0AAN8KNG7_PATCE</name>
<dbReference type="Pfam" id="PF00057">
    <property type="entry name" value="Ldl_recept_a"/>
    <property type="match status" value="2"/>
</dbReference>
<evidence type="ECO:0000256" key="3">
    <source>
        <dbReference type="ARBA" id="ARBA00022692"/>
    </source>
</evidence>
<evidence type="ECO:0000256" key="9">
    <source>
        <dbReference type="ARBA" id="ARBA00023180"/>
    </source>
</evidence>
<dbReference type="GO" id="GO:0005886">
    <property type="term" value="C:plasma membrane"/>
    <property type="evidence" value="ECO:0007669"/>
    <property type="project" value="TreeGrafter"/>
</dbReference>
<dbReference type="InterPro" id="IPR036055">
    <property type="entry name" value="LDL_receptor-like_sf"/>
</dbReference>
<dbReference type="SUPFAM" id="SSF57424">
    <property type="entry name" value="LDL receptor-like module"/>
    <property type="match status" value="2"/>
</dbReference>
<keyword evidence="5" id="KW-0677">Repeat</keyword>
<evidence type="ECO:0000313" key="12">
    <source>
        <dbReference type="EMBL" id="KAK6196038.1"/>
    </source>
</evidence>
<evidence type="ECO:0000256" key="7">
    <source>
        <dbReference type="ARBA" id="ARBA00023136"/>
    </source>
</evidence>
<dbReference type="SMART" id="SM00192">
    <property type="entry name" value="LDLa"/>
    <property type="match status" value="2"/>
</dbReference>
<organism evidence="12 13">
    <name type="scientific">Patella caerulea</name>
    <name type="common">Rayed Mediterranean limpet</name>
    <dbReference type="NCBI Taxonomy" id="87958"/>
    <lineage>
        <taxon>Eukaryota</taxon>
        <taxon>Metazoa</taxon>
        <taxon>Spiralia</taxon>
        <taxon>Lophotrochozoa</taxon>
        <taxon>Mollusca</taxon>
        <taxon>Gastropoda</taxon>
        <taxon>Patellogastropoda</taxon>
        <taxon>Patelloidea</taxon>
        <taxon>Patellidae</taxon>
        <taxon>Patella</taxon>
    </lineage>
</organism>